<dbReference type="AlphaFoldDB" id="A0A6H2A5Z7"/>
<reference evidence="2" key="1">
    <citation type="submission" date="2020-03" db="EMBL/GenBank/DDBJ databases">
        <title>The deep terrestrial virosphere.</title>
        <authorList>
            <person name="Holmfeldt K."/>
            <person name="Nilsson E."/>
            <person name="Simone D."/>
            <person name="Lopez-Fernandez M."/>
            <person name="Wu X."/>
            <person name="de Brujin I."/>
            <person name="Lundin D."/>
            <person name="Andersson A."/>
            <person name="Bertilsson S."/>
            <person name="Dopson M."/>
        </authorList>
    </citation>
    <scope>NUCLEOTIDE SEQUENCE</scope>
    <source>
        <strain evidence="3">MM415A01302</strain>
        <strain evidence="2">TM448A06478</strain>
    </source>
</reference>
<sequence>MNRIEAEELEVRSHMRERPDSTIDEVRSQVRSELSKPLDQEESIQSK</sequence>
<name>A0A6H2A5Z7_9ZZZZ</name>
<accession>A0A6H2A5Z7</accession>
<organism evidence="2">
    <name type="scientific">viral metagenome</name>
    <dbReference type="NCBI Taxonomy" id="1070528"/>
    <lineage>
        <taxon>unclassified sequences</taxon>
        <taxon>metagenomes</taxon>
        <taxon>organismal metagenomes</taxon>
    </lineage>
</organism>
<protein>
    <submittedName>
        <fullName evidence="2">Uncharacterized protein</fullName>
    </submittedName>
</protein>
<evidence type="ECO:0000313" key="3">
    <source>
        <dbReference type="EMBL" id="QJA77441.1"/>
    </source>
</evidence>
<gene>
    <name evidence="3" type="ORF">MM415A01302_0016</name>
    <name evidence="2" type="ORF">TM448A06478_0009</name>
</gene>
<feature type="region of interest" description="Disordered" evidence="1">
    <location>
        <begin position="1"/>
        <end position="47"/>
    </location>
</feature>
<proteinExistence type="predicted"/>
<feature type="compositionally biased region" description="Basic and acidic residues" evidence="1">
    <location>
        <begin position="1"/>
        <end position="39"/>
    </location>
</feature>
<dbReference type="EMBL" id="MT144559">
    <property type="protein sequence ID" value="QJA55017.1"/>
    <property type="molecule type" value="Genomic_DNA"/>
</dbReference>
<evidence type="ECO:0000313" key="2">
    <source>
        <dbReference type="EMBL" id="QJA55017.1"/>
    </source>
</evidence>
<evidence type="ECO:0000256" key="1">
    <source>
        <dbReference type="SAM" id="MobiDB-lite"/>
    </source>
</evidence>
<dbReference type="EMBL" id="MT142283">
    <property type="protein sequence ID" value="QJA77441.1"/>
    <property type="molecule type" value="Genomic_DNA"/>
</dbReference>